<name>A0AAP0INZ8_9MAGN</name>
<keyword evidence="3" id="KW-1185">Reference proteome</keyword>
<comment type="caution">
    <text evidence="2">The sequence shown here is derived from an EMBL/GenBank/DDBJ whole genome shotgun (WGS) entry which is preliminary data.</text>
</comment>
<organism evidence="2 3">
    <name type="scientific">Stephania cephalantha</name>
    <dbReference type="NCBI Taxonomy" id="152367"/>
    <lineage>
        <taxon>Eukaryota</taxon>
        <taxon>Viridiplantae</taxon>
        <taxon>Streptophyta</taxon>
        <taxon>Embryophyta</taxon>
        <taxon>Tracheophyta</taxon>
        <taxon>Spermatophyta</taxon>
        <taxon>Magnoliopsida</taxon>
        <taxon>Ranunculales</taxon>
        <taxon>Menispermaceae</taxon>
        <taxon>Menispermoideae</taxon>
        <taxon>Cissampelideae</taxon>
        <taxon>Stephania</taxon>
    </lineage>
</organism>
<accession>A0AAP0INZ8</accession>
<gene>
    <name evidence="2" type="ORF">Scep_017124</name>
</gene>
<evidence type="ECO:0000313" key="2">
    <source>
        <dbReference type="EMBL" id="KAK9119031.1"/>
    </source>
</evidence>
<reference evidence="2 3" key="1">
    <citation type="submission" date="2024-01" db="EMBL/GenBank/DDBJ databases">
        <title>Genome assemblies of Stephania.</title>
        <authorList>
            <person name="Yang L."/>
        </authorList>
    </citation>
    <scope>NUCLEOTIDE SEQUENCE [LARGE SCALE GENOMIC DNA]</scope>
    <source>
        <strain evidence="2">JXDWG</strain>
        <tissue evidence="2">Leaf</tissue>
    </source>
</reference>
<evidence type="ECO:0000256" key="1">
    <source>
        <dbReference type="SAM" id="MobiDB-lite"/>
    </source>
</evidence>
<dbReference type="InterPro" id="IPR004252">
    <property type="entry name" value="Probable_transposase_24"/>
</dbReference>
<dbReference type="EMBL" id="JBBNAG010000007">
    <property type="protein sequence ID" value="KAK9119031.1"/>
    <property type="molecule type" value="Genomic_DNA"/>
</dbReference>
<proteinExistence type="predicted"/>
<evidence type="ECO:0000313" key="3">
    <source>
        <dbReference type="Proteomes" id="UP001419268"/>
    </source>
</evidence>
<feature type="region of interest" description="Disordered" evidence="1">
    <location>
        <begin position="179"/>
        <end position="203"/>
    </location>
</feature>
<dbReference type="Pfam" id="PF03004">
    <property type="entry name" value="Transposase_24"/>
    <property type="match status" value="1"/>
</dbReference>
<protein>
    <submittedName>
        <fullName evidence="2">Uncharacterized protein</fullName>
    </submittedName>
</protein>
<feature type="compositionally biased region" description="Basic and acidic residues" evidence="1">
    <location>
        <begin position="179"/>
        <end position="189"/>
    </location>
</feature>
<sequence>MIRPPSIVDAECHRGDEIQARGLLELKSILQRSWEGQGAPAWHGDLRTESRQTVTLTVSLRLEVVEEALPQRKVEDHREVEANPKGVELHQKIEDHYERVGRDPSFMVHGRPTEPYFRWDPLIDEAIVKATYDAKAYIRYDELMHELRALGVRSGFITDEAWNRYCEYWASTDFKARSEKVSHNRKNEKGGPGTGLSKHTGGTRSFQTYEDILLVRRRQEHTQATPDQAIDEEQPYYDVVEVYPKRRVYGLKSIARKKRRYADLGASTSQQPMVRRSEFGAIVQRLAQF</sequence>
<dbReference type="AlphaFoldDB" id="A0AAP0INZ8"/>
<dbReference type="Proteomes" id="UP001419268">
    <property type="component" value="Unassembled WGS sequence"/>
</dbReference>